<feature type="non-terminal residue" evidence="1">
    <location>
        <position position="1"/>
    </location>
</feature>
<dbReference type="EMBL" id="KB739799">
    <property type="protein sequence ID" value="ENN82115.1"/>
    <property type="molecule type" value="Genomic_DNA"/>
</dbReference>
<feature type="non-terminal residue" evidence="1">
    <location>
        <position position="83"/>
    </location>
</feature>
<organism evidence="1">
    <name type="scientific">Dendroctonus ponderosae</name>
    <name type="common">Mountain pine beetle</name>
    <dbReference type="NCBI Taxonomy" id="77166"/>
    <lineage>
        <taxon>Eukaryota</taxon>
        <taxon>Metazoa</taxon>
        <taxon>Ecdysozoa</taxon>
        <taxon>Arthropoda</taxon>
        <taxon>Hexapoda</taxon>
        <taxon>Insecta</taxon>
        <taxon>Pterygota</taxon>
        <taxon>Neoptera</taxon>
        <taxon>Endopterygota</taxon>
        <taxon>Coleoptera</taxon>
        <taxon>Polyphaga</taxon>
        <taxon>Cucujiformia</taxon>
        <taxon>Curculionidae</taxon>
        <taxon>Scolytinae</taxon>
        <taxon>Dendroctonus</taxon>
    </lineage>
</organism>
<dbReference type="AlphaFoldDB" id="N6UK53"/>
<name>N6UK53_DENPD</name>
<gene>
    <name evidence="1" type="ORF">YQE_01509</name>
</gene>
<proteinExistence type="predicted"/>
<reference evidence="1" key="1">
    <citation type="journal article" date="2013" name="Genome Biol.">
        <title>Draft genome of the mountain pine beetle, Dendroctonus ponderosae Hopkins, a major forest pest.</title>
        <authorList>
            <person name="Keeling C.I."/>
            <person name="Yuen M.M."/>
            <person name="Liao N.Y."/>
            <person name="Docking T.R."/>
            <person name="Chan S.K."/>
            <person name="Taylor G.A."/>
            <person name="Palmquist D.L."/>
            <person name="Jackman S.D."/>
            <person name="Nguyen A."/>
            <person name="Li M."/>
            <person name="Henderson H."/>
            <person name="Janes J.K."/>
            <person name="Zhao Y."/>
            <person name="Pandoh P."/>
            <person name="Moore R."/>
            <person name="Sperling F.A."/>
            <person name="Huber D.P."/>
            <person name="Birol I."/>
            <person name="Jones S.J."/>
            <person name="Bohlmann J."/>
        </authorList>
    </citation>
    <scope>NUCLEOTIDE SEQUENCE</scope>
</reference>
<sequence length="83" mass="9609">MLHIFLKMAVVALLATAVFSRTIDDFIINPEEFERLQNTATTGSYMIVDRFLADIKLSKEEKTDYPIKIPMKMRHMVDVPCMD</sequence>
<dbReference type="HOGENOM" id="CLU_2549463_0_0_1"/>
<evidence type="ECO:0000313" key="1">
    <source>
        <dbReference type="EMBL" id="ENN82115.1"/>
    </source>
</evidence>
<protein>
    <submittedName>
        <fullName evidence="1">Uncharacterized protein</fullName>
    </submittedName>
</protein>
<accession>N6UK53</accession>